<accession>A0A517PV14</accession>
<reference evidence="1 2" key="1">
    <citation type="submission" date="2019-02" db="EMBL/GenBank/DDBJ databases">
        <title>Deep-cultivation of Planctomycetes and their phenomic and genomic characterization uncovers novel biology.</title>
        <authorList>
            <person name="Wiegand S."/>
            <person name="Jogler M."/>
            <person name="Boedeker C."/>
            <person name="Pinto D."/>
            <person name="Vollmers J."/>
            <person name="Rivas-Marin E."/>
            <person name="Kohn T."/>
            <person name="Peeters S.H."/>
            <person name="Heuer A."/>
            <person name="Rast P."/>
            <person name="Oberbeckmann S."/>
            <person name="Bunk B."/>
            <person name="Jeske O."/>
            <person name="Meyerdierks A."/>
            <person name="Storesund J.E."/>
            <person name="Kallscheuer N."/>
            <person name="Luecker S."/>
            <person name="Lage O.M."/>
            <person name="Pohl T."/>
            <person name="Merkel B.J."/>
            <person name="Hornburger P."/>
            <person name="Mueller R.-W."/>
            <person name="Bruemmer F."/>
            <person name="Labrenz M."/>
            <person name="Spormann A.M."/>
            <person name="Op den Camp H."/>
            <person name="Overmann J."/>
            <person name="Amann R."/>
            <person name="Jetten M.S.M."/>
            <person name="Mascher T."/>
            <person name="Medema M.H."/>
            <person name="Devos D.P."/>
            <person name="Kaster A.-K."/>
            <person name="Ovreas L."/>
            <person name="Rohde M."/>
            <person name="Galperin M.Y."/>
            <person name="Jogler C."/>
        </authorList>
    </citation>
    <scope>NUCLEOTIDE SEQUENCE [LARGE SCALE GENOMIC DNA]</scope>
    <source>
        <strain evidence="1 2">HG66A1</strain>
    </source>
</reference>
<sequence>MVDISSYLPERTIKRLRCVESGTCVLLDPNPPDWKRAEITGPRKLAATDAELLSQLLLNPDSWYRCKKRCLPSETAIFSLEAISGKVNVFIDMSCAGWRVLKPSHAQSSAFFDPVYREVRGILQRTFPELASRHARALWKQGVIHDLCQKARQNKREPE</sequence>
<dbReference type="RefSeq" id="WP_145190297.1">
    <property type="nucleotide sequence ID" value="NZ_CP036266.1"/>
</dbReference>
<proteinExistence type="predicted"/>
<evidence type="ECO:0000313" key="1">
    <source>
        <dbReference type="EMBL" id="QDT23221.1"/>
    </source>
</evidence>
<dbReference type="AlphaFoldDB" id="A0A517PV14"/>
<evidence type="ECO:0000313" key="2">
    <source>
        <dbReference type="Proteomes" id="UP000320421"/>
    </source>
</evidence>
<keyword evidence="2" id="KW-1185">Reference proteome</keyword>
<name>A0A517PV14_9PLAN</name>
<organism evidence="1 2">
    <name type="scientific">Gimesia chilikensis</name>
    <dbReference type="NCBI Taxonomy" id="2605989"/>
    <lineage>
        <taxon>Bacteria</taxon>
        <taxon>Pseudomonadati</taxon>
        <taxon>Planctomycetota</taxon>
        <taxon>Planctomycetia</taxon>
        <taxon>Planctomycetales</taxon>
        <taxon>Planctomycetaceae</taxon>
        <taxon>Gimesia</taxon>
    </lineage>
</organism>
<gene>
    <name evidence="1" type="ORF">HG66A1_50380</name>
</gene>
<protein>
    <submittedName>
        <fullName evidence="1">Uncharacterized protein</fullName>
    </submittedName>
</protein>
<dbReference type="EMBL" id="CP036266">
    <property type="protein sequence ID" value="QDT23221.1"/>
    <property type="molecule type" value="Genomic_DNA"/>
</dbReference>
<dbReference type="Proteomes" id="UP000320421">
    <property type="component" value="Chromosome"/>
</dbReference>